<reference evidence="1 2" key="1">
    <citation type="submission" date="2021-01" db="EMBL/GenBank/DDBJ databases">
        <title>Identification of strong promoters based on the transcriptome of Brevibacillus choshinensis.</title>
        <authorList>
            <person name="Yao D."/>
            <person name="Zhang K."/>
            <person name="Wu J."/>
        </authorList>
    </citation>
    <scope>NUCLEOTIDE SEQUENCE [LARGE SCALE GENOMIC DNA]</scope>
    <source>
        <strain evidence="1 2">HPD31-SP3</strain>
    </source>
</reference>
<name>A0ABX7FL62_BRECH</name>
<dbReference type="Proteomes" id="UP000596248">
    <property type="component" value="Chromosome"/>
</dbReference>
<gene>
    <name evidence="1" type="ORF">JNE38_25615</name>
</gene>
<sequence length="59" mass="6514">MSKKGIPSQPENILVTTGSRQTIDLVTFQKWILLGEANAYLQDLVEKGELRVEKAAGIN</sequence>
<organism evidence="1 2">
    <name type="scientific">Brevibacillus choshinensis</name>
    <dbReference type="NCBI Taxonomy" id="54911"/>
    <lineage>
        <taxon>Bacteria</taxon>
        <taxon>Bacillati</taxon>
        <taxon>Bacillota</taxon>
        <taxon>Bacilli</taxon>
        <taxon>Bacillales</taxon>
        <taxon>Paenibacillaceae</taxon>
        <taxon>Brevibacillus</taxon>
    </lineage>
</organism>
<dbReference type="RefSeq" id="WP_203353886.1">
    <property type="nucleotide sequence ID" value="NZ_CP069127.1"/>
</dbReference>
<keyword evidence="2" id="KW-1185">Reference proteome</keyword>
<evidence type="ECO:0000313" key="1">
    <source>
        <dbReference type="EMBL" id="QRG66821.1"/>
    </source>
</evidence>
<protein>
    <submittedName>
        <fullName evidence="1">Uncharacterized protein</fullName>
    </submittedName>
</protein>
<proteinExistence type="predicted"/>
<accession>A0ABX7FL62</accession>
<dbReference type="EMBL" id="CP069127">
    <property type="protein sequence ID" value="QRG66821.1"/>
    <property type="molecule type" value="Genomic_DNA"/>
</dbReference>
<evidence type="ECO:0000313" key="2">
    <source>
        <dbReference type="Proteomes" id="UP000596248"/>
    </source>
</evidence>